<reference evidence="1 2" key="1">
    <citation type="journal article" date="2013" name="Genome Announc.">
        <title>Draft Genome Sequence of a Benzothiophene-Desulfurizing Bacterium, Gordona terrae Strain C-6.</title>
        <authorList>
            <person name="Wang W."/>
            <person name="Ma T."/>
            <person name="Ren Y."/>
            <person name="Li G."/>
        </authorList>
    </citation>
    <scope>NUCLEOTIDE SEQUENCE [LARGE SCALE GENOMIC DNA]</scope>
    <source>
        <strain evidence="1 2">C-6</strain>
    </source>
</reference>
<evidence type="ECO:0000313" key="1">
    <source>
        <dbReference type="EMBL" id="EON32201.1"/>
    </source>
</evidence>
<proteinExistence type="predicted"/>
<dbReference type="PATRIC" id="fig|1316928.3.peg.2739"/>
<protein>
    <submittedName>
        <fullName evidence="1">Uncharacterized protein</fullName>
    </submittedName>
</protein>
<sequence length="42" mass="4883">MRTRRDRDLTPEERRNLQASRVPVAVVTASLGGHAYNYRDRV</sequence>
<name>R7Y836_9ACTN</name>
<dbReference type="Proteomes" id="UP000013569">
    <property type="component" value="Unassembled WGS sequence"/>
</dbReference>
<dbReference type="EMBL" id="AQPW01000015">
    <property type="protein sequence ID" value="EON32201.1"/>
    <property type="molecule type" value="Genomic_DNA"/>
</dbReference>
<gene>
    <name evidence="1" type="ORF">GTC6_13596</name>
</gene>
<evidence type="ECO:0000313" key="2">
    <source>
        <dbReference type="Proteomes" id="UP000013569"/>
    </source>
</evidence>
<dbReference type="AlphaFoldDB" id="R7Y836"/>
<comment type="caution">
    <text evidence="1">The sequence shown here is derived from an EMBL/GenBank/DDBJ whole genome shotgun (WGS) entry which is preliminary data.</text>
</comment>
<organism evidence="1 2">
    <name type="scientific">Gordonia terrae C-6</name>
    <dbReference type="NCBI Taxonomy" id="1316928"/>
    <lineage>
        <taxon>Bacteria</taxon>
        <taxon>Bacillati</taxon>
        <taxon>Actinomycetota</taxon>
        <taxon>Actinomycetes</taxon>
        <taxon>Mycobacteriales</taxon>
        <taxon>Gordoniaceae</taxon>
        <taxon>Gordonia</taxon>
    </lineage>
</organism>
<accession>R7Y836</accession>